<dbReference type="EMBL" id="BMAY01000008">
    <property type="protein sequence ID" value="GFZ27263.1"/>
    <property type="molecule type" value="Genomic_DNA"/>
</dbReference>
<keyword evidence="3" id="KW-1185">Reference proteome</keyword>
<comment type="caution">
    <text evidence="2">The sequence shown here is derived from an EMBL/GenBank/DDBJ whole genome shotgun (WGS) entry which is preliminary data.</text>
</comment>
<organism evidence="2 3">
    <name type="scientific">Lactobacillus corticis</name>
    <dbReference type="NCBI Taxonomy" id="2201249"/>
    <lineage>
        <taxon>Bacteria</taxon>
        <taxon>Bacillati</taxon>
        <taxon>Bacillota</taxon>
        <taxon>Bacilli</taxon>
        <taxon>Lactobacillales</taxon>
        <taxon>Lactobacillaceae</taxon>
        <taxon>Lactobacillus</taxon>
    </lineage>
</organism>
<reference evidence="2" key="1">
    <citation type="submission" date="2020-08" db="EMBL/GenBank/DDBJ databases">
        <title>Taxonomic study for Lactobacillus species isolated from hardwood bark.</title>
        <authorList>
            <person name="Tohno M."/>
            <person name="Tanizawa Y."/>
        </authorList>
    </citation>
    <scope>NUCLEOTIDE SEQUENCE</scope>
    <source>
        <strain evidence="2">B40</strain>
    </source>
</reference>
<keyword evidence="1" id="KW-1133">Transmembrane helix</keyword>
<evidence type="ECO:0000256" key="1">
    <source>
        <dbReference type="SAM" id="Phobius"/>
    </source>
</evidence>
<sequence>MIINYWNWLLHAWKKPGEYVHGKSWYGILTLFIENLLVLLGLAIGLTGIVNKYYNINDMNSTMNMMYSSSVLRIHSLLIYVMLYLCFADFLIIGAAYLGYRYSHNSEIKFSNYVNRVAQYSSYNLFISLVLFLSFLGMGSLTLLVAVCLCLSILLLIVSANAPILMDSVGVVQDRLIGTIFSTTAAALVIVLTVGLVFSTAYSQMWGFISQILNSLFG</sequence>
<dbReference type="RefSeq" id="WP_212780958.1">
    <property type="nucleotide sequence ID" value="NZ_BMAY01000008.1"/>
</dbReference>
<protein>
    <submittedName>
        <fullName evidence="2">Membrane protein</fullName>
    </submittedName>
</protein>
<keyword evidence="1" id="KW-0472">Membrane</keyword>
<feature type="transmembrane region" description="Helical" evidence="1">
    <location>
        <begin position="117"/>
        <end position="136"/>
    </location>
</feature>
<gene>
    <name evidence="2" type="ORF">LCB40_11430</name>
</gene>
<dbReference type="AlphaFoldDB" id="A0A916QIW8"/>
<feature type="transmembrane region" description="Helical" evidence="1">
    <location>
        <begin position="25"/>
        <end position="50"/>
    </location>
</feature>
<accession>A0A916QIW8</accession>
<feature type="transmembrane region" description="Helical" evidence="1">
    <location>
        <begin position="71"/>
        <end position="97"/>
    </location>
</feature>
<name>A0A916QIW8_9LACO</name>
<feature type="transmembrane region" description="Helical" evidence="1">
    <location>
        <begin position="176"/>
        <end position="198"/>
    </location>
</feature>
<dbReference type="Proteomes" id="UP000677218">
    <property type="component" value="Unassembled WGS sequence"/>
</dbReference>
<evidence type="ECO:0000313" key="3">
    <source>
        <dbReference type="Proteomes" id="UP000677218"/>
    </source>
</evidence>
<feature type="transmembrane region" description="Helical" evidence="1">
    <location>
        <begin position="143"/>
        <end position="164"/>
    </location>
</feature>
<evidence type="ECO:0000313" key="2">
    <source>
        <dbReference type="EMBL" id="GFZ27263.1"/>
    </source>
</evidence>
<keyword evidence="1" id="KW-0812">Transmembrane</keyword>
<proteinExistence type="predicted"/>